<gene>
    <name evidence="2" type="ORF">SNAT2548_LOCUS4145</name>
</gene>
<keyword evidence="1" id="KW-0472">Membrane</keyword>
<evidence type="ECO:0000256" key="1">
    <source>
        <dbReference type="SAM" id="Phobius"/>
    </source>
</evidence>
<sequence>MMSSILIHRACATVEELAWVLQIAIIQAFCASQVRQGRASLLLVVGTSICMVLVILVAECFSFAGTITQALCWFAWEETCWTISFAIGLPVYVHLLCAIWRPCWKQQIRAEKQEGGSFTAWHFALTMTVFCLGYVPYMAAATGQPSAFRVRKRLG</sequence>
<protein>
    <submittedName>
        <fullName evidence="2">Uncharacterized protein</fullName>
    </submittedName>
</protein>
<name>A0A812IDE2_9DINO</name>
<comment type="caution">
    <text evidence="2">The sequence shown here is derived from an EMBL/GenBank/DDBJ whole genome shotgun (WGS) entry which is preliminary data.</text>
</comment>
<dbReference type="AlphaFoldDB" id="A0A812IDE2"/>
<dbReference type="EMBL" id="CAJNDS010000255">
    <property type="protein sequence ID" value="CAE7034579.1"/>
    <property type="molecule type" value="Genomic_DNA"/>
</dbReference>
<feature type="transmembrane region" description="Helical" evidence="1">
    <location>
        <begin position="82"/>
        <end position="100"/>
    </location>
</feature>
<dbReference type="Proteomes" id="UP000604046">
    <property type="component" value="Unassembled WGS sequence"/>
</dbReference>
<keyword evidence="3" id="KW-1185">Reference proteome</keyword>
<reference evidence="2" key="1">
    <citation type="submission" date="2021-02" db="EMBL/GenBank/DDBJ databases">
        <authorList>
            <person name="Dougan E. K."/>
            <person name="Rhodes N."/>
            <person name="Thang M."/>
            <person name="Chan C."/>
        </authorList>
    </citation>
    <scope>NUCLEOTIDE SEQUENCE</scope>
</reference>
<keyword evidence="1" id="KW-0812">Transmembrane</keyword>
<organism evidence="2 3">
    <name type="scientific">Symbiodinium natans</name>
    <dbReference type="NCBI Taxonomy" id="878477"/>
    <lineage>
        <taxon>Eukaryota</taxon>
        <taxon>Sar</taxon>
        <taxon>Alveolata</taxon>
        <taxon>Dinophyceae</taxon>
        <taxon>Suessiales</taxon>
        <taxon>Symbiodiniaceae</taxon>
        <taxon>Symbiodinium</taxon>
    </lineage>
</organism>
<evidence type="ECO:0000313" key="2">
    <source>
        <dbReference type="EMBL" id="CAE7034579.1"/>
    </source>
</evidence>
<evidence type="ECO:0000313" key="3">
    <source>
        <dbReference type="Proteomes" id="UP000604046"/>
    </source>
</evidence>
<proteinExistence type="predicted"/>
<feature type="transmembrane region" description="Helical" evidence="1">
    <location>
        <begin position="43"/>
        <end position="76"/>
    </location>
</feature>
<keyword evidence="1" id="KW-1133">Transmembrane helix</keyword>
<feature type="transmembrane region" description="Helical" evidence="1">
    <location>
        <begin position="120"/>
        <end position="139"/>
    </location>
</feature>
<dbReference type="OrthoDB" id="416837at2759"/>
<accession>A0A812IDE2</accession>